<keyword evidence="2" id="KW-1185">Reference proteome</keyword>
<accession>A0A6A4HQC7</accession>
<organism evidence="1 2">
    <name type="scientific">Gymnopus androsaceus JB14</name>
    <dbReference type="NCBI Taxonomy" id="1447944"/>
    <lineage>
        <taxon>Eukaryota</taxon>
        <taxon>Fungi</taxon>
        <taxon>Dikarya</taxon>
        <taxon>Basidiomycota</taxon>
        <taxon>Agaricomycotina</taxon>
        <taxon>Agaricomycetes</taxon>
        <taxon>Agaricomycetidae</taxon>
        <taxon>Agaricales</taxon>
        <taxon>Marasmiineae</taxon>
        <taxon>Omphalotaceae</taxon>
        <taxon>Gymnopus</taxon>
    </lineage>
</organism>
<proteinExistence type="predicted"/>
<evidence type="ECO:0000313" key="1">
    <source>
        <dbReference type="EMBL" id="KAE9401242.1"/>
    </source>
</evidence>
<protein>
    <submittedName>
        <fullName evidence="1">Uncharacterized protein</fullName>
    </submittedName>
</protein>
<reference evidence="1" key="1">
    <citation type="journal article" date="2019" name="Environ. Microbiol.">
        <title>Fungal ecological strategies reflected in gene transcription - a case study of two litter decomposers.</title>
        <authorList>
            <person name="Barbi F."/>
            <person name="Kohler A."/>
            <person name="Barry K."/>
            <person name="Baskaran P."/>
            <person name="Daum C."/>
            <person name="Fauchery L."/>
            <person name="Ihrmark K."/>
            <person name="Kuo A."/>
            <person name="LaButti K."/>
            <person name="Lipzen A."/>
            <person name="Morin E."/>
            <person name="Grigoriev I.V."/>
            <person name="Henrissat B."/>
            <person name="Lindahl B."/>
            <person name="Martin F."/>
        </authorList>
    </citation>
    <scope>NUCLEOTIDE SEQUENCE</scope>
    <source>
        <strain evidence="1">JB14</strain>
    </source>
</reference>
<dbReference type="AlphaFoldDB" id="A0A6A4HQC7"/>
<dbReference type="Proteomes" id="UP000799118">
    <property type="component" value="Unassembled WGS sequence"/>
</dbReference>
<sequence length="153" mass="16920">MVGIIQKHAPKLFKSLGAYFFDTPLGDGTMFHCSTSFVQKYITNNLNWSFRASTRAAQKVLENAEELTTEAALREEAYCICNYNIPAALQVNTAKPRTSTSKVPSATWHQKGDHQVPVVGFDEKCAFILIPSISADGELLPFQEIYQDAISAS</sequence>
<dbReference type="EMBL" id="ML769448">
    <property type="protein sequence ID" value="KAE9401242.1"/>
    <property type="molecule type" value="Genomic_DNA"/>
</dbReference>
<name>A0A6A4HQC7_9AGAR</name>
<evidence type="ECO:0000313" key="2">
    <source>
        <dbReference type="Proteomes" id="UP000799118"/>
    </source>
</evidence>
<dbReference type="OrthoDB" id="3341102at2759"/>
<gene>
    <name evidence="1" type="ORF">BT96DRAFT_818226</name>
</gene>